<dbReference type="Proteomes" id="UP000006512">
    <property type="component" value="Unassembled WGS sequence"/>
</dbReference>
<gene>
    <name evidence="1" type="ORF">ABI_44150</name>
</gene>
<organism evidence="1 2">
    <name type="scientific">Asticcacaulis biprosthecium C19</name>
    <dbReference type="NCBI Taxonomy" id="715226"/>
    <lineage>
        <taxon>Bacteria</taxon>
        <taxon>Pseudomonadati</taxon>
        <taxon>Pseudomonadota</taxon>
        <taxon>Alphaproteobacteria</taxon>
        <taxon>Caulobacterales</taxon>
        <taxon>Caulobacteraceae</taxon>
        <taxon>Asticcacaulis</taxon>
    </lineage>
</organism>
<dbReference type="AlphaFoldDB" id="F4QTB8"/>
<dbReference type="HOGENOM" id="CLU_2103957_0_0_5"/>
<keyword evidence="2" id="KW-1185">Reference proteome</keyword>
<accession>F4QTB8</accession>
<evidence type="ECO:0000313" key="2">
    <source>
        <dbReference type="Proteomes" id="UP000006512"/>
    </source>
</evidence>
<proteinExistence type="predicted"/>
<dbReference type="EMBL" id="GL883080">
    <property type="protein sequence ID" value="EGF89988.1"/>
    <property type="molecule type" value="Genomic_DNA"/>
</dbReference>
<evidence type="ECO:0000313" key="1">
    <source>
        <dbReference type="EMBL" id="EGF89988.1"/>
    </source>
</evidence>
<protein>
    <submittedName>
        <fullName evidence="1">Uncharacterized protein</fullName>
    </submittedName>
</protein>
<name>F4QTB8_9CAUL</name>
<dbReference type="RefSeq" id="WP_006275188.1">
    <property type="nucleotide sequence ID" value="NZ_GL883080.1"/>
</dbReference>
<reference evidence="2" key="1">
    <citation type="submission" date="2011-03" db="EMBL/GenBank/DDBJ databases">
        <title>Draft genome sequence of Brevundimonas diminuta.</title>
        <authorList>
            <person name="Brown P.J.B."/>
            <person name="Buechlein A."/>
            <person name="Hemmerich C."/>
            <person name="Brun Y.V."/>
        </authorList>
    </citation>
    <scope>NUCLEOTIDE SEQUENCE [LARGE SCALE GENOMIC DNA]</scope>
    <source>
        <strain evidence="2">C19</strain>
    </source>
</reference>
<sequence>MAETLNLRIAILHICEADEQDDARGVELACRFADAGHRLADLVVIPNKAQVASRQMAIWREAGDVDVVLTLPPKSSKFSAEKPDITLGGVCLRDGRLGEVHVIHLRSMQLSTAEA</sequence>